<evidence type="ECO:0000259" key="1">
    <source>
        <dbReference type="PROSITE" id="PS50879"/>
    </source>
</evidence>
<dbReference type="Pfam" id="PF00075">
    <property type="entry name" value="RNase_H"/>
    <property type="match status" value="1"/>
</dbReference>
<dbReference type="OrthoDB" id="5313488at2759"/>
<dbReference type="InParanoid" id="A0A3N4KST2"/>
<keyword evidence="3" id="KW-1185">Reference proteome</keyword>
<evidence type="ECO:0000313" key="3">
    <source>
        <dbReference type="Proteomes" id="UP000277580"/>
    </source>
</evidence>
<dbReference type="GO" id="GO:0004523">
    <property type="term" value="F:RNA-DNA hybrid ribonuclease activity"/>
    <property type="evidence" value="ECO:0007669"/>
    <property type="project" value="InterPro"/>
</dbReference>
<dbReference type="EMBL" id="ML119128">
    <property type="protein sequence ID" value="RPB12568.1"/>
    <property type="molecule type" value="Genomic_DNA"/>
</dbReference>
<dbReference type="InterPro" id="IPR012337">
    <property type="entry name" value="RNaseH-like_sf"/>
</dbReference>
<feature type="domain" description="RNase H type-1" evidence="1">
    <location>
        <begin position="40"/>
        <end position="219"/>
    </location>
</feature>
<dbReference type="PROSITE" id="PS50879">
    <property type="entry name" value="RNASE_H_1"/>
    <property type="match status" value="1"/>
</dbReference>
<organism evidence="2 3">
    <name type="scientific">Morchella conica CCBAS932</name>
    <dbReference type="NCBI Taxonomy" id="1392247"/>
    <lineage>
        <taxon>Eukaryota</taxon>
        <taxon>Fungi</taxon>
        <taxon>Dikarya</taxon>
        <taxon>Ascomycota</taxon>
        <taxon>Pezizomycotina</taxon>
        <taxon>Pezizomycetes</taxon>
        <taxon>Pezizales</taxon>
        <taxon>Morchellaceae</taxon>
        <taxon>Morchella</taxon>
    </lineage>
</organism>
<proteinExistence type="predicted"/>
<dbReference type="InterPro" id="IPR002156">
    <property type="entry name" value="RNaseH_domain"/>
</dbReference>
<accession>A0A3N4KST2</accession>
<protein>
    <recommendedName>
        <fullName evidence="1">RNase H type-1 domain-containing protein</fullName>
    </recommendedName>
</protein>
<dbReference type="Gene3D" id="3.30.420.10">
    <property type="entry name" value="Ribonuclease H-like superfamily/Ribonuclease H"/>
    <property type="match status" value="1"/>
</dbReference>
<dbReference type="AlphaFoldDB" id="A0A3N4KST2"/>
<dbReference type="STRING" id="1392247.A0A3N4KST2"/>
<name>A0A3N4KST2_9PEZI</name>
<dbReference type="Proteomes" id="UP000277580">
    <property type="component" value="Unassembled WGS sequence"/>
</dbReference>
<dbReference type="GO" id="GO:0003676">
    <property type="term" value="F:nucleic acid binding"/>
    <property type="evidence" value="ECO:0007669"/>
    <property type="project" value="InterPro"/>
</dbReference>
<dbReference type="InterPro" id="IPR036397">
    <property type="entry name" value="RNaseH_sf"/>
</dbReference>
<gene>
    <name evidence="2" type="ORF">P167DRAFT_574250</name>
</gene>
<sequence length="252" mass="28242">MLGFGDHAKISPVDIVNYNNNWFTLAHPTWIDDRWNRFEDPATVIIHTSGSFSVSSSSASSAIYSSSQETHAYGTVHTRANSSWGIYHGPGSTHNRSGTIPTSLPQSKPHADLYAAGMALEHFRNFILPCMPPPEMMWRNAIIVTDSAYLLSCLTQNIEAWRLNGYKNAKKKVVSNAQTIRWLEDLVENLEKNCVSVVFWKVEKKENSGAVSMGKRALERQEFWNVENQVPSKCSDTGMKRPLVAHVSLCQV</sequence>
<dbReference type="SUPFAM" id="SSF53098">
    <property type="entry name" value="Ribonuclease H-like"/>
    <property type="match status" value="1"/>
</dbReference>
<evidence type="ECO:0000313" key="2">
    <source>
        <dbReference type="EMBL" id="RPB12568.1"/>
    </source>
</evidence>
<reference evidence="2 3" key="1">
    <citation type="journal article" date="2018" name="Nat. Ecol. Evol.">
        <title>Pezizomycetes genomes reveal the molecular basis of ectomycorrhizal truffle lifestyle.</title>
        <authorList>
            <person name="Murat C."/>
            <person name="Payen T."/>
            <person name="Noel B."/>
            <person name="Kuo A."/>
            <person name="Morin E."/>
            <person name="Chen J."/>
            <person name="Kohler A."/>
            <person name="Krizsan K."/>
            <person name="Balestrini R."/>
            <person name="Da Silva C."/>
            <person name="Montanini B."/>
            <person name="Hainaut M."/>
            <person name="Levati E."/>
            <person name="Barry K.W."/>
            <person name="Belfiori B."/>
            <person name="Cichocki N."/>
            <person name="Clum A."/>
            <person name="Dockter R.B."/>
            <person name="Fauchery L."/>
            <person name="Guy J."/>
            <person name="Iotti M."/>
            <person name="Le Tacon F."/>
            <person name="Lindquist E.A."/>
            <person name="Lipzen A."/>
            <person name="Malagnac F."/>
            <person name="Mello A."/>
            <person name="Molinier V."/>
            <person name="Miyauchi S."/>
            <person name="Poulain J."/>
            <person name="Riccioni C."/>
            <person name="Rubini A."/>
            <person name="Sitrit Y."/>
            <person name="Splivallo R."/>
            <person name="Traeger S."/>
            <person name="Wang M."/>
            <person name="Zifcakova L."/>
            <person name="Wipf D."/>
            <person name="Zambonelli A."/>
            <person name="Paolocci F."/>
            <person name="Nowrousian M."/>
            <person name="Ottonello S."/>
            <person name="Baldrian P."/>
            <person name="Spatafora J.W."/>
            <person name="Henrissat B."/>
            <person name="Nagy L.G."/>
            <person name="Aury J.M."/>
            <person name="Wincker P."/>
            <person name="Grigoriev I.V."/>
            <person name="Bonfante P."/>
            <person name="Martin F.M."/>
        </authorList>
    </citation>
    <scope>NUCLEOTIDE SEQUENCE [LARGE SCALE GENOMIC DNA]</scope>
    <source>
        <strain evidence="2 3">CCBAS932</strain>
    </source>
</reference>